<name>A0ABU7WTT2_9ACTN</name>
<dbReference type="InterPro" id="IPR003594">
    <property type="entry name" value="HATPase_dom"/>
</dbReference>
<evidence type="ECO:0000256" key="2">
    <source>
        <dbReference type="SAM" id="MobiDB-lite"/>
    </source>
</evidence>
<dbReference type="InterPro" id="IPR050267">
    <property type="entry name" value="Anti-sigma-factor_SerPK"/>
</dbReference>
<dbReference type="PANTHER" id="PTHR35526:SF3">
    <property type="entry name" value="ANTI-SIGMA-F FACTOR RSBW"/>
    <property type="match status" value="1"/>
</dbReference>
<comment type="caution">
    <text evidence="4">The sequence shown here is derived from an EMBL/GenBank/DDBJ whole genome shotgun (WGS) entry which is preliminary data.</text>
</comment>
<keyword evidence="1" id="KW-0418">Kinase</keyword>
<evidence type="ECO:0000259" key="3">
    <source>
        <dbReference type="Pfam" id="PF13581"/>
    </source>
</evidence>
<reference evidence="4 5" key="1">
    <citation type="submission" date="2023-08" db="EMBL/GenBank/DDBJ databases">
        <authorList>
            <person name="Sharma P."/>
            <person name="Verma V."/>
            <person name="Mohan M.K."/>
            <person name="Dubey A.K."/>
        </authorList>
    </citation>
    <scope>NUCLEOTIDE SEQUENCE [LARGE SCALE GENOMIC DNA]</scope>
    <source>
        <strain evidence="4 5">ADP4</strain>
    </source>
</reference>
<dbReference type="RefSeq" id="WP_331786905.1">
    <property type="nucleotide sequence ID" value="NZ_JAVFKM010000006.1"/>
</dbReference>
<accession>A0ABU7WTT2</accession>
<keyword evidence="4" id="KW-0547">Nucleotide-binding</keyword>
<evidence type="ECO:0000313" key="4">
    <source>
        <dbReference type="EMBL" id="MEF3114474.1"/>
    </source>
</evidence>
<evidence type="ECO:0000256" key="1">
    <source>
        <dbReference type="ARBA" id="ARBA00022527"/>
    </source>
</evidence>
<keyword evidence="1" id="KW-0723">Serine/threonine-protein kinase</keyword>
<feature type="domain" description="Histidine kinase/HSP90-like ATPase" evidence="3">
    <location>
        <begin position="27"/>
        <end position="125"/>
    </location>
</feature>
<keyword evidence="1" id="KW-0808">Transferase</keyword>
<keyword evidence="5" id="KW-1185">Reference proteome</keyword>
<proteinExistence type="predicted"/>
<dbReference type="EMBL" id="JAVFKM010000006">
    <property type="protein sequence ID" value="MEF3114474.1"/>
    <property type="molecule type" value="Genomic_DNA"/>
</dbReference>
<sequence length="145" mass="16145">MIRLRRSTVPARCDPPTGPPPQLILASTKEAPAAARAYAREFVEQAVADPDPEHTFTVTLVVSELVTNAIRYGTEPGDSLLVALDADDNRTRIEVHDTVRREPRLKPESDERGRGRGLFIVEALATWGTGERPMGKYVWAEVKRR</sequence>
<dbReference type="InterPro" id="IPR036890">
    <property type="entry name" value="HATPase_C_sf"/>
</dbReference>
<feature type="region of interest" description="Disordered" evidence="2">
    <location>
        <begin position="1"/>
        <end position="23"/>
    </location>
</feature>
<keyword evidence="4" id="KW-0067">ATP-binding</keyword>
<evidence type="ECO:0000313" key="5">
    <source>
        <dbReference type="Proteomes" id="UP001348265"/>
    </source>
</evidence>
<dbReference type="Gene3D" id="3.30.565.10">
    <property type="entry name" value="Histidine kinase-like ATPase, C-terminal domain"/>
    <property type="match status" value="1"/>
</dbReference>
<organism evidence="4 5">
    <name type="scientific">Streptomyces chrestomyceticus</name>
    <dbReference type="NCBI Taxonomy" id="68185"/>
    <lineage>
        <taxon>Bacteria</taxon>
        <taxon>Bacillati</taxon>
        <taxon>Actinomycetota</taxon>
        <taxon>Actinomycetes</taxon>
        <taxon>Kitasatosporales</taxon>
        <taxon>Streptomycetaceae</taxon>
        <taxon>Streptomyces</taxon>
    </lineage>
</organism>
<dbReference type="CDD" id="cd16936">
    <property type="entry name" value="HATPase_RsbW-like"/>
    <property type="match status" value="1"/>
</dbReference>
<dbReference type="GO" id="GO:0005524">
    <property type="term" value="F:ATP binding"/>
    <property type="evidence" value="ECO:0007669"/>
    <property type="project" value="UniProtKB-KW"/>
</dbReference>
<dbReference type="Proteomes" id="UP001348265">
    <property type="component" value="Unassembled WGS sequence"/>
</dbReference>
<dbReference type="SUPFAM" id="SSF55874">
    <property type="entry name" value="ATPase domain of HSP90 chaperone/DNA topoisomerase II/histidine kinase"/>
    <property type="match status" value="1"/>
</dbReference>
<gene>
    <name evidence="4" type="ORF">RB636_14975</name>
</gene>
<protein>
    <submittedName>
        <fullName evidence="4">ATP-binding protein</fullName>
    </submittedName>
</protein>
<dbReference type="PANTHER" id="PTHR35526">
    <property type="entry name" value="ANTI-SIGMA-F FACTOR RSBW-RELATED"/>
    <property type="match status" value="1"/>
</dbReference>
<dbReference type="Pfam" id="PF13581">
    <property type="entry name" value="HATPase_c_2"/>
    <property type="match status" value="1"/>
</dbReference>